<dbReference type="RefSeq" id="XP_014512503.2">
    <property type="nucleotide sequence ID" value="XM_014657017.2"/>
</dbReference>
<accession>A0A1S3V2D1</accession>
<keyword evidence="5" id="KW-0333">Golgi apparatus</keyword>
<keyword evidence="3" id="KW-0808">Transferase</keyword>
<keyword evidence="4" id="KW-0735">Signal-anchor</keyword>
<dbReference type="GO" id="GO:0016757">
    <property type="term" value="F:glycosyltransferase activity"/>
    <property type="evidence" value="ECO:0007669"/>
    <property type="project" value="UniProtKB-KW"/>
</dbReference>
<protein>
    <submittedName>
        <fullName evidence="8">Probable glycosyltransferase At5g03795</fullName>
    </submittedName>
</protein>
<evidence type="ECO:0000256" key="1">
    <source>
        <dbReference type="ARBA" id="ARBA00004323"/>
    </source>
</evidence>
<evidence type="ECO:0000256" key="2">
    <source>
        <dbReference type="ARBA" id="ARBA00010271"/>
    </source>
</evidence>
<reference evidence="8" key="2">
    <citation type="submission" date="2025-08" db="UniProtKB">
        <authorList>
            <consortium name="RefSeq"/>
        </authorList>
    </citation>
    <scope>IDENTIFICATION</scope>
    <source>
        <tissue evidence="8">Leaf</tissue>
    </source>
</reference>
<dbReference type="Proteomes" id="UP000087766">
    <property type="component" value="Chromosome 8"/>
</dbReference>
<keyword evidence="4" id="KW-0812">Transmembrane</keyword>
<dbReference type="Gramene" id="Vradi08g06060.1">
    <property type="protein sequence ID" value="Vradi08g06060.1"/>
    <property type="gene ID" value="Vradi08g06060"/>
</dbReference>
<dbReference type="KEGG" id="vra:106771111"/>
<dbReference type="InterPro" id="IPR040911">
    <property type="entry name" value="Exostosin_GT47"/>
</dbReference>
<evidence type="ECO:0000259" key="6">
    <source>
        <dbReference type="Pfam" id="PF03016"/>
    </source>
</evidence>
<feature type="domain" description="Exostosin GT47" evidence="6">
    <location>
        <begin position="188"/>
        <end position="469"/>
    </location>
</feature>
<dbReference type="GeneID" id="106771111"/>
<evidence type="ECO:0000256" key="4">
    <source>
        <dbReference type="ARBA" id="ARBA00022968"/>
    </source>
</evidence>
<keyword evidence="3" id="KW-0328">Glycosyltransferase</keyword>
<keyword evidence="7" id="KW-1185">Reference proteome</keyword>
<dbReference type="OrthoDB" id="1924787at2759"/>
<name>A0A1S3V2D1_VIGRR</name>
<dbReference type="AlphaFoldDB" id="A0A1S3V2D1"/>
<sequence length="525" mass="60233">MKEEVLWSINRDVAMWFCSTEIVELSEIMSSGKWNCAWWISEEDLHMIKLAIFVVPLFVLILMATAKNSHNCRWSFVVNCNQTDTGSYVLSPPTFETQLHQSNETRGFNVSKPSFNEPYVNETSEHHLLLEQTIKSNIIEKTEIGLAKARAAIREARNGNRTQDSDYVPIGPVYLNAKAFHRSYLEMEKQFKVFVYGEGEPRIFLNPPCKSIYSMEGNFMHAIEKNDHFRTKDPEKAHVFFLPFSVVTGLRYGYERVSQESSPQRNIVTDYVNVIAARYPYWNRSLGADHFTLACHDMCRGTSLSLPDTLKNSIRVLCNANTAEGFNPAKDVSFPEINLKTSSTNSFIGGPSAPKLSVLAFFAGEVQGPVIPVLLKHWENKDEDIQVQKHLEESISYHEMMRKSKFCLCPSGSDMASARVVEAIYSGCVPVLISEHYVPPFSDVLNWKSFSVEVSVKDIPNLKEILKSISPRQYIRMQRRVKQIRKHFEVHSPPKRFDVFHMILHSVWLKRLNFQVLYDQNVLSE</sequence>
<evidence type="ECO:0000256" key="5">
    <source>
        <dbReference type="ARBA" id="ARBA00023034"/>
    </source>
</evidence>
<evidence type="ECO:0000313" key="7">
    <source>
        <dbReference type="Proteomes" id="UP000087766"/>
    </source>
</evidence>
<dbReference type="InterPro" id="IPR004263">
    <property type="entry name" value="Exostosin"/>
</dbReference>
<evidence type="ECO:0000313" key="8">
    <source>
        <dbReference type="RefSeq" id="XP_014512503.2"/>
    </source>
</evidence>
<proteinExistence type="inferred from homology"/>
<dbReference type="GO" id="GO:0000139">
    <property type="term" value="C:Golgi membrane"/>
    <property type="evidence" value="ECO:0007669"/>
    <property type="project" value="UniProtKB-SubCell"/>
</dbReference>
<comment type="subcellular location">
    <subcellularLocation>
        <location evidence="1">Golgi apparatus membrane</location>
        <topology evidence="1">Single-pass type II membrane protein</topology>
    </subcellularLocation>
</comment>
<organism evidence="7 8">
    <name type="scientific">Vigna radiata var. radiata</name>
    <name type="common">Mung bean</name>
    <name type="synonym">Phaseolus aureus</name>
    <dbReference type="NCBI Taxonomy" id="3916"/>
    <lineage>
        <taxon>Eukaryota</taxon>
        <taxon>Viridiplantae</taxon>
        <taxon>Streptophyta</taxon>
        <taxon>Embryophyta</taxon>
        <taxon>Tracheophyta</taxon>
        <taxon>Spermatophyta</taxon>
        <taxon>Magnoliopsida</taxon>
        <taxon>eudicotyledons</taxon>
        <taxon>Gunneridae</taxon>
        <taxon>Pentapetalae</taxon>
        <taxon>rosids</taxon>
        <taxon>fabids</taxon>
        <taxon>Fabales</taxon>
        <taxon>Fabaceae</taxon>
        <taxon>Papilionoideae</taxon>
        <taxon>50 kb inversion clade</taxon>
        <taxon>NPAAA clade</taxon>
        <taxon>indigoferoid/millettioid clade</taxon>
        <taxon>Phaseoleae</taxon>
        <taxon>Vigna</taxon>
    </lineage>
</organism>
<gene>
    <name evidence="8" type="primary">LOC106771111</name>
</gene>
<reference evidence="7" key="1">
    <citation type="journal article" date="2014" name="Nat. Commun.">
        <title>Genome sequence of mungbean and insights into evolution within Vigna species.</title>
        <authorList>
            <person name="Kang Y.J."/>
            <person name="Kim S.K."/>
            <person name="Kim M.Y."/>
            <person name="Lestari P."/>
            <person name="Kim K.H."/>
            <person name="Ha B.K."/>
            <person name="Jun T.H."/>
            <person name="Hwang W.J."/>
            <person name="Lee T."/>
            <person name="Lee J."/>
            <person name="Shim S."/>
            <person name="Yoon M.Y."/>
            <person name="Jang Y.E."/>
            <person name="Han K.S."/>
            <person name="Taeprayoon P."/>
            <person name="Yoon N."/>
            <person name="Somta P."/>
            <person name="Tanya P."/>
            <person name="Kim K.S."/>
            <person name="Gwag J.G."/>
            <person name="Moon J.K."/>
            <person name="Lee Y.H."/>
            <person name="Park B.S."/>
            <person name="Bombarely A."/>
            <person name="Doyle J.J."/>
            <person name="Jackson S.A."/>
            <person name="Schafleitner R."/>
            <person name="Srinives P."/>
            <person name="Varshney R.K."/>
            <person name="Lee S.H."/>
        </authorList>
    </citation>
    <scope>NUCLEOTIDE SEQUENCE [LARGE SCALE GENOMIC DNA]</scope>
    <source>
        <strain evidence="7">cv. VC1973A</strain>
    </source>
</reference>
<evidence type="ECO:0000256" key="3">
    <source>
        <dbReference type="ARBA" id="ARBA00022676"/>
    </source>
</evidence>
<comment type="similarity">
    <text evidence="2">Belongs to the glycosyltransferase 47 family.</text>
</comment>
<dbReference type="PANTHER" id="PTHR11062:SF206">
    <property type="entry name" value="EXOSTOSIN FAMILY PROTEIN"/>
    <property type="match status" value="1"/>
</dbReference>
<dbReference type="Pfam" id="PF03016">
    <property type="entry name" value="Exostosin_GT47"/>
    <property type="match status" value="1"/>
</dbReference>
<dbReference type="PANTHER" id="PTHR11062">
    <property type="entry name" value="EXOSTOSIN HEPARAN SULFATE GLYCOSYLTRANSFERASE -RELATED"/>
    <property type="match status" value="1"/>
</dbReference>